<organism evidence="2 3">
    <name type="scientific">Frigoriglobus tundricola</name>
    <dbReference type="NCBI Taxonomy" id="2774151"/>
    <lineage>
        <taxon>Bacteria</taxon>
        <taxon>Pseudomonadati</taxon>
        <taxon>Planctomycetota</taxon>
        <taxon>Planctomycetia</taxon>
        <taxon>Gemmatales</taxon>
        <taxon>Gemmataceae</taxon>
        <taxon>Frigoriglobus</taxon>
    </lineage>
</organism>
<protein>
    <submittedName>
        <fullName evidence="2">Uncharacterized protein</fullName>
    </submittedName>
</protein>
<accession>A0A6M5YUW9</accession>
<evidence type="ECO:0000256" key="1">
    <source>
        <dbReference type="SAM" id="MobiDB-lite"/>
    </source>
</evidence>
<gene>
    <name evidence="2" type="ORF">FTUN_4799</name>
</gene>
<reference evidence="3" key="1">
    <citation type="submission" date="2020-05" db="EMBL/GenBank/DDBJ databases">
        <title>Frigoriglobus tundricola gen. nov., sp. nov., a psychrotolerant cellulolytic planctomycete of the family Gemmataceae with two divergent copies of 16S rRNA gene.</title>
        <authorList>
            <person name="Kulichevskaya I.S."/>
            <person name="Ivanova A.A."/>
            <person name="Naumoff D.G."/>
            <person name="Beletsky A.V."/>
            <person name="Rijpstra W.I.C."/>
            <person name="Sinninghe Damste J.S."/>
            <person name="Mardanov A.V."/>
            <person name="Ravin N.V."/>
            <person name="Dedysh S.N."/>
        </authorList>
    </citation>
    <scope>NUCLEOTIDE SEQUENCE [LARGE SCALE GENOMIC DNA]</scope>
    <source>
        <strain evidence="3">PL17</strain>
    </source>
</reference>
<keyword evidence="3" id="KW-1185">Reference proteome</keyword>
<feature type="compositionally biased region" description="Low complexity" evidence="1">
    <location>
        <begin position="16"/>
        <end position="26"/>
    </location>
</feature>
<evidence type="ECO:0000313" key="3">
    <source>
        <dbReference type="Proteomes" id="UP000503447"/>
    </source>
</evidence>
<dbReference type="EMBL" id="CP053452">
    <property type="protein sequence ID" value="QJW97230.1"/>
    <property type="molecule type" value="Genomic_DNA"/>
</dbReference>
<evidence type="ECO:0000313" key="2">
    <source>
        <dbReference type="EMBL" id="QJW97230.1"/>
    </source>
</evidence>
<proteinExistence type="predicted"/>
<sequence>MGSGRMSFPFYQFAARSAGGAPAGGRTRPHHRTRALGREPIGQGPGNHGRCGDSFPARSQSSPTEPQPPRGKIATRGRIGGGDAAAETSGPGARGTNMKWQEEHATDSIMVPVADIVELHLPLSARQHSALEAAAARLEMTVAALLHRTIADLLRPRAPGGLVGEVAGRPGAPLVEFYGFH</sequence>
<feature type="region of interest" description="Disordered" evidence="1">
    <location>
        <begin position="16"/>
        <end position="96"/>
    </location>
</feature>
<name>A0A6M5YUW9_9BACT</name>
<dbReference type="Proteomes" id="UP000503447">
    <property type="component" value="Chromosome"/>
</dbReference>
<dbReference type="KEGG" id="ftj:FTUN_4799"/>
<dbReference type="AlphaFoldDB" id="A0A6M5YUW9"/>